<reference evidence="2 3" key="1">
    <citation type="submission" date="2016-10" db="EMBL/GenBank/DDBJ databases">
        <authorList>
            <person name="de Groot N.N."/>
        </authorList>
    </citation>
    <scope>NUCLEOTIDE SEQUENCE [LARGE SCALE GENOMIC DNA]</scope>
    <source>
        <strain evidence="2 3">CGMCC 4.2023</strain>
    </source>
</reference>
<feature type="region of interest" description="Disordered" evidence="1">
    <location>
        <begin position="55"/>
        <end position="78"/>
    </location>
</feature>
<proteinExistence type="predicted"/>
<evidence type="ECO:0000313" key="3">
    <source>
        <dbReference type="Proteomes" id="UP000236754"/>
    </source>
</evidence>
<organism evidence="2 3">
    <name type="scientific">Actinacidiphila yanglinensis</name>
    <dbReference type="NCBI Taxonomy" id="310779"/>
    <lineage>
        <taxon>Bacteria</taxon>
        <taxon>Bacillati</taxon>
        <taxon>Actinomycetota</taxon>
        <taxon>Actinomycetes</taxon>
        <taxon>Kitasatosporales</taxon>
        <taxon>Streptomycetaceae</taxon>
        <taxon>Actinacidiphila</taxon>
    </lineage>
</organism>
<dbReference type="AlphaFoldDB" id="A0A1H6E3J3"/>
<feature type="region of interest" description="Disordered" evidence="1">
    <location>
        <begin position="1"/>
        <end position="28"/>
    </location>
</feature>
<protein>
    <submittedName>
        <fullName evidence="2">Uncharacterized protein</fullName>
    </submittedName>
</protein>
<accession>A0A1H6E3J3</accession>
<evidence type="ECO:0000256" key="1">
    <source>
        <dbReference type="SAM" id="MobiDB-lite"/>
    </source>
</evidence>
<name>A0A1H6E3J3_9ACTN</name>
<gene>
    <name evidence="2" type="ORF">SAMN05216223_12493</name>
</gene>
<sequence length="78" mass="8680">MVSASISGLHHCNALQSVRKSRPQPPRHPLMKLHFHFMKLAGTALHQGMAKHRAWPVPPCHDAGGRAGRARHPRDDQP</sequence>
<dbReference type="EMBL" id="FNVU01000024">
    <property type="protein sequence ID" value="SEG91813.1"/>
    <property type="molecule type" value="Genomic_DNA"/>
</dbReference>
<evidence type="ECO:0000313" key="2">
    <source>
        <dbReference type="EMBL" id="SEG91813.1"/>
    </source>
</evidence>
<keyword evidence="3" id="KW-1185">Reference proteome</keyword>
<dbReference type="Proteomes" id="UP000236754">
    <property type="component" value="Unassembled WGS sequence"/>
</dbReference>